<dbReference type="Gene3D" id="3.90.190.20">
    <property type="entry name" value="Mur ligase, C-terminal domain"/>
    <property type="match status" value="1"/>
</dbReference>
<evidence type="ECO:0000256" key="14">
    <source>
        <dbReference type="HAMAP-Rule" id="MF_00046"/>
    </source>
</evidence>
<dbReference type="InterPro" id="IPR005758">
    <property type="entry name" value="UDP-N-AcMur_Ala_ligase_MurC"/>
</dbReference>
<evidence type="ECO:0000256" key="11">
    <source>
        <dbReference type="ARBA" id="ARBA00023306"/>
    </source>
</evidence>
<keyword evidence="7 14" id="KW-0547">Nucleotide-binding</keyword>
<comment type="similarity">
    <text evidence="14">Belongs to the MurCDEF family.</text>
</comment>
<keyword evidence="15" id="KW-1133">Transmembrane helix</keyword>
<evidence type="ECO:0000259" key="17">
    <source>
        <dbReference type="Pfam" id="PF02875"/>
    </source>
</evidence>
<keyword evidence="15" id="KW-0472">Membrane</keyword>
<feature type="transmembrane region" description="Helical" evidence="15">
    <location>
        <begin position="7"/>
        <end position="32"/>
    </location>
</feature>
<feature type="binding site" evidence="14">
    <location>
        <begin position="113"/>
        <end position="119"/>
    </location>
    <ligand>
        <name>ATP</name>
        <dbReference type="ChEBI" id="CHEBI:30616"/>
    </ligand>
</feature>
<evidence type="ECO:0000259" key="18">
    <source>
        <dbReference type="Pfam" id="PF08245"/>
    </source>
</evidence>
<dbReference type="PANTHER" id="PTHR43445:SF3">
    <property type="entry name" value="UDP-N-ACETYLMURAMATE--L-ALANINE LIGASE"/>
    <property type="match status" value="1"/>
</dbReference>
<evidence type="ECO:0000256" key="2">
    <source>
        <dbReference type="ARBA" id="ARBA00004752"/>
    </source>
</evidence>
<keyword evidence="10 14" id="KW-0573">Peptidoglycan synthesis</keyword>
<evidence type="ECO:0000256" key="4">
    <source>
        <dbReference type="ARBA" id="ARBA00022490"/>
    </source>
</evidence>
<keyword evidence="11 14" id="KW-0131">Cell cycle</keyword>
<evidence type="ECO:0000256" key="5">
    <source>
        <dbReference type="ARBA" id="ARBA00022598"/>
    </source>
</evidence>
<dbReference type="Pfam" id="PF08245">
    <property type="entry name" value="Mur_ligase_M"/>
    <property type="match status" value="1"/>
</dbReference>
<dbReference type="Gene3D" id="3.40.1190.10">
    <property type="entry name" value="Mur-like, catalytic domain"/>
    <property type="match status" value="1"/>
</dbReference>
<organism evidence="19 20">
    <name type="scientific">Candidatus Sungiibacteriota bacterium</name>
    <dbReference type="NCBI Taxonomy" id="2750080"/>
    <lineage>
        <taxon>Bacteria</taxon>
        <taxon>Candidatus Sungiibacteriota</taxon>
    </lineage>
</organism>
<dbReference type="PANTHER" id="PTHR43445">
    <property type="entry name" value="UDP-N-ACETYLMURAMATE--L-ALANINE LIGASE-RELATED"/>
    <property type="match status" value="1"/>
</dbReference>
<evidence type="ECO:0000259" key="16">
    <source>
        <dbReference type="Pfam" id="PF01225"/>
    </source>
</evidence>
<dbReference type="InterPro" id="IPR000713">
    <property type="entry name" value="Mur_ligase_N"/>
</dbReference>
<keyword evidence="5 14" id="KW-0436">Ligase</keyword>
<dbReference type="HAMAP" id="MF_00046">
    <property type="entry name" value="MurC"/>
    <property type="match status" value="1"/>
</dbReference>
<evidence type="ECO:0000256" key="7">
    <source>
        <dbReference type="ARBA" id="ARBA00022741"/>
    </source>
</evidence>
<evidence type="ECO:0000256" key="15">
    <source>
        <dbReference type="SAM" id="Phobius"/>
    </source>
</evidence>
<comment type="subcellular location">
    <subcellularLocation>
        <location evidence="1 14">Cytoplasm</location>
    </subcellularLocation>
</comment>
<evidence type="ECO:0000256" key="10">
    <source>
        <dbReference type="ARBA" id="ARBA00022984"/>
    </source>
</evidence>
<dbReference type="GO" id="GO:0008360">
    <property type="term" value="P:regulation of cell shape"/>
    <property type="evidence" value="ECO:0007669"/>
    <property type="project" value="UniProtKB-KW"/>
</dbReference>
<feature type="domain" description="Mur ligase central" evidence="18">
    <location>
        <begin position="111"/>
        <end position="263"/>
    </location>
</feature>
<keyword evidence="6 14" id="KW-0132">Cell division</keyword>
<evidence type="ECO:0000313" key="19">
    <source>
        <dbReference type="EMBL" id="MBI3627796.1"/>
    </source>
</evidence>
<dbReference type="GO" id="GO:0051301">
    <property type="term" value="P:cell division"/>
    <property type="evidence" value="ECO:0007669"/>
    <property type="project" value="UniProtKB-KW"/>
</dbReference>
<evidence type="ECO:0000256" key="8">
    <source>
        <dbReference type="ARBA" id="ARBA00022840"/>
    </source>
</evidence>
<dbReference type="Gene3D" id="3.40.50.720">
    <property type="entry name" value="NAD(P)-binding Rossmann-like Domain"/>
    <property type="match status" value="1"/>
</dbReference>
<dbReference type="Pfam" id="PF02875">
    <property type="entry name" value="Mur_ligase_C"/>
    <property type="match status" value="1"/>
</dbReference>
<keyword evidence="4 14" id="KW-0963">Cytoplasm</keyword>
<comment type="catalytic activity">
    <reaction evidence="13 14">
        <text>UDP-N-acetyl-alpha-D-muramate + L-alanine + ATP = UDP-N-acetyl-alpha-D-muramoyl-L-alanine + ADP + phosphate + H(+)</text>
        <dbReference type="Rhea" id="RHEA:23372"/>
        <dbReference type="ChEBI" id="CHEBI:15378"/>
        <dbReference type="ChEBI" id="CHEBI:30616"/>
        <dbReference type="ChEBI" id="CHEBI:43474"/>
        <dbReference type="ChEBI" id="CHEBI:57972"/>
        <dbReference type="ChEBI" id="CHEBI:70757"/>
        <dbReference type="ChEBI" id="CHEBI:83898"/>
        <dbReference type="ChEBI" id="CHEBI:456216"/>
        <dbReference type="EC" id="6.3.2.8"/>
    </reaction>
</comment>
<dbReference type="GO" id="GO:0071555">
    <property type="term" value="P:cell wall organization"/>
    <property type="evidence" value="ECO:0007669"/>
    <property type="project" value="UniProtKB-KW"/>
</dbReference>
<proteinExistence type="inferred from homology"/>
<dbReference type="SUPFAM" id="SSF51984">
    <property type="entry name" value="MurCD N-terminal domain"/>
    <property type="match status" value="1"/>
</dbReference>
<feature type="domain" description="Mur ligase N-terminal catalytic" evidence="16">
    <location>
        <begin position="6"/>
        <end position="106"/>
    </location>
</feature>
<evidence type="ECO:0000256" key="12">
    <source>
        <dbReference type="ARBA" id="ARBA00023316"/>
    </source>
</evidence>
<sequence>MPEMQTVHFVGIGGIGLSALAQWYLSMGWLVFGSDAKQSLITRDLKKRGIKISIGPQKAANLSKDLDLLIYSAAIQKNNPERREADRRRLPQKSYAEALGELTKQYKTIAVSGAHGKSTTTAVVSRILMAAGFDPTIIIGTRMPELKNNNFRAGKSEWLVLEADEYHRSFLNYHPYAAICTNLDREHLEYYKSFANIKKAFQKFFAHVENFLIINAEHAELRKLSIKSRAKVFYYHTKNQRGLEIKKLLRIPGAHNLSNAMAADMLAEKLGISKLVRNQAISGFRGTWRRFQYLGLWRGAKLYDDYAHHPTEVMATLAGAREKYPRSRIWAVFQPHLSERLALLFPEFTRAFLDADRVIVLQTYKVIGREKKIKNEKTSEDLALALKKHTPTYYAETADDVIDILKRTARRGDILIFMGAGDITDISNRLRT</sequence>
<dbReference type="SUPFAM" id="SSF53244">
    <property type="entry name" value="MurD-like peptide ligases, peptide-binding domain"/>
    <property type="match status" value="1"/>
</dbReference>
<accession>A0A9D6LTH1</accession>
<dbReference type="InterPro" id="IPR004101">
    <property type="entry name" value="Mur_ligase_C"/>
</dbReference>
<evidence type="ECO:0000256" key="1">
    <source>
        <dbReference type="ARBA" id="ARBA00004496"/>
    </source>
</evidence>
<dbReference type="GO" id="GO:0009252">
    <property type="term" value="P:peptidoglycan biosynthetic process"/>
    <property type="evidence" value="ECO:0007669"/>
    <property type="project" value="UniProtKB-UniRule"/>
</dbReference>
<dbReference type="GO" id="GO:0005737">
    <property type="term" value="C:cytoplasm"/>
    <property type="evidence" value="ECO:0007669"/>
    <property type="project" value="UniProtKB-SubCell"/>
</dbReference>
<dbReference type="Pfam" id="PF01225">
    <property type="entry name" value="Mur_ligase"/>
    <property type="match status" value="1"/>
</dbReference>
<dbReference type="InterPro" id="IPR036615">
    <property type="entry name" value="Mur_ligase_C_dom_sf"/>
</dbReference>
<comment type="function">
    <text evidence="14">Cell wall formation.</text>
</comment>
<name>A0A9D6LTH1_9BACT</name>
<dbReference type="GO" id="GO:0005524">
    <property type="term" value="F:ATP binding"/>
    <property type="evidence" value="ECO:0007669"/>
    <property type="project" value="UniProtKB-UniRule"/>
</dbReference>
<gene>
    <name evidence="14" type="primary">murC</name>
    <name evidence="19" type="ORF">HY220_03605</name>
</gene>
<dbReference type="EMBL" id="JACQCQ010000013">
    <property type="protein sequence ID" value="MBI3627796.1"/>
    <property type="molecule type" value="Genomic_DNA"/>
</dbReference>
<evidence type="ECO:0000256" key="13">
    <source>
        <dbReference type="ARBA" id="ARBA00047833"/>
    </source>
</evidence>
<keyword evidence="15" id="KW-0812">Transmembrane</keyword>
<feature type="domain" description="Mur ligase C-terminal" evidence="17">
    <location>
        <begin position="289"/>
        <end position="421"/>
    </location>
</feature>
<protein>
    <recommendedName>
        <fullName evidence="3 14">UDP-N-acetylmuramate--L-alanine ligase</fullName>
        <ecNumber evidence="3 14">6.3.2.8</ecNumber>
    </recommendedName>
    <alternativeName>
        <fullName evidence="14">UDP-N-acetylmuramoyl-L-alanine synthetase</fullName>
    </alternativeName>
</protein>
<comment type="caution">
    <text evidence="19">The sequence shown here is derived from an EMBL/GenBank/DDBJ whole genome shotgun (WGS) entry which is preliminary data.</text>
</comment>
<dbReference type="InterPro" id="IPR036565">
    <property type="entry name" value="Mur-like_cat_sf"/>
</dbReference>
<dbReference type="EC" id="6.3.2.8" evidence="3 14"/>
<keyword evidence="8 14" id="KW-0067">ATP-binding</keyword>
<dbReference type="SUPFAM" id="SSF53623">
    <property type="entry name" value="MurD-like peptide ligases, catalytic domain"/>
    <property type="match status" value="1"/>
</dbReference>
<reference evidence="19" key="1">
    <citation type="submission" date="2020-07" db="EMBL/GenBank/DDBJ databases">
        <title>Huge and variable diversity of episymbiotic CPR bacteria and DPANN archaea in groundwater ecosystems.</title>
        <authorList>
            <person name="He C.Y."/>
            <person name="Keren R."/>
            <person name="Whittaker M."/>
            <person name="Farag I.F."/>
            <person name="Doudna J."/>
            <person name="Cate J.H.D."/>
            <person name="Banfield J.F."/>
        </authorList>
    </citation>
    <scope>NUCLEOTIDE SEQUENCE</scope>
    <source>
        <strain evidence="19">NC_groundwater_972_Pr1_S-0.2um_49_27</strain>
    </source>
</reference>
<dbReference type="AlphaFoldDB" id="A0A9D6LTH1"/>
<dbReference type="InterPro" id="IPR050061">
    <property type="entry name" value="MurCDEF_pg_biosynth"/>
</dbReference>
<dbReference type="GO" id="GO:0008763">
    <property type="term" value="F:UDP-N-acetylmuramate-L-alanine ligase activity"/>
    <property type="evidence" value="ECO:0007669"/>
    <property type="project" value="UniProtKB-UniRule"/>
</dbReference>
<comment type="pathway">
    <text evidence="2 14">Cell wall biogenesis; peptidoglycan biosynthesis.</text>
</comment>
<keyword evidence="12 14" id="KW-0961">Cell wall biogenesis/degradation</keyword>
<keyword evidence="9 14" id="KW-0133">Cell shape</keyword>
<dbReference type="Proteomes" id="UP000808388">
    <property type="component" value="Unassembled WGS sequence"/>
</dbReference>
<evidence type="ECO:0000256" key="9">
    <source>
        <dbReference type="ARBA" id="ARBA00022960"/>
    </source>
</evidence>
<evidence type="ECO:0000256" key="3">
    <source>
        <dbReference type="ARBA" id="ARBA00012211"/>
    </source>
</evidence>
<evidence type="ECO:0000256" key="6">
    <source>
        <dbReference type="ARBA" id="ARBA00022618"/>
    </source>
</evidence>
<dbReference type="InterPro" id="IPR013221">
    <property type="entry name" value="Mur_ligase_cen"/>
</dbReference>
<evidence type="ECO:0000313" key="20">
    <source>
        <dbReference type="Proteomes" id="UP000808388"/>
    </source>
</evidence>